<organism evidence="1 2">
    <name type="scientific">Mycobacteroides immunogenum</name>
    <dbReference type="NCBI Taxonomy" id="83262"/>
    <lineage>
        <taxon>Bacteria</taxon>
        <taxon>Bacillati</taxon>
        <taxon>Actinomycetota</taxon>
        <taxon>Actinomycetes</taxon>
        <taxon>Mycobacteriales</taxon>
        <taxon>Mycobacteriaceae</taxon>
        <taxon>Mycobacteroides</taxon>
    </lineage>
</organism>
<proteinExistence type="predicted"/>
<accession>A0A179VE85</accession>
<dbReference type="Proteomes" id="UP000186919">
    <property type="component" value="Unassembled WGS sequence"/>
</dbReference>
<name>A0A179VE85_9MYCO</name>
<reference evidence="1 2" key="1">
    <citation type="submission" date="2016-01" db="EMBL/GenBank/DDBJ databases">
        <title>Mycobacterium immunogenum strain CD11_6 genome sequencing and assembly.</title>
        <authorList>
            <person name="Kaur G."/>
            <person name="Nair G.R."/>
            <person name="Mayilraj S."/>
        </authorList>
    </citation>
    <scope>NUCLEOTIDE SEQUENCE [LARGE SCALE GENOMIC DNA]</scope>
    <source>
        <strain evidence="1 2">CD11-6</strain>
    </source>
</reference>
<sequence length="102" mass="11508">MVRHGKRRQPARREIPAALSIGGDRVEQGTDGFDYHVRPIAGARAIKVYRCPGCDHEIAMGVAHVVVWPATSGPDDGMDDRRHWHTPCWANRANRSPTRRWS</sequence>
<evidence type="ECO:0000313" key="2">
    <source>
        <dbReference type="Proteomes" id="UP000186919"/>
    </source>
</evidence>
<dbReference type="AlphaFoldDB" id="A0A179VE85"/>
<dbReference type="EMBL" id="LQYE01000013">
    <property type="protein sequence ID" value="OAT68586.1"/>
    <property type="molecule type" value="Genomic_DNA"/>
</dbReference>
<evidence type="ECO:0000313" key="1">
    <source>
        <dbReference type="EMBL" id="OAT68586.1"/>
    </source>
</evidence>
<protein>
    <recommendedName>
        <fullName evidence="3">ATP/GTP-binding protein</fullName>
    </recommendedName>
</protein>
<dbReference type="RefSeq" id="WP_064630012.1">
    <property type="nucleotide sequence ID" value="NZ_LQYE01000013.1"/>
</dbReference>
<comment type="caution">
    <text evidence="1">The sequence shown here is derived from an EMBL/GenBank/DDBJ whole genome shotgun (WGS) entry which is preliminary data.</text>
</comment>
<evidence type="ECO:0008006" key="3">
    <source>
        <dbReference type="Google" id="ProtNLM"/>
    </source>
</evidence>
<gene>
    <name evidence="1" type="ORF">AWB85_23665</name>
</gene>